<feature type="transmembrane region" description="Helical" evidence="10">
    <location>
        <begin position="407"/>
        <end position="427"/>
    </location>
</feature>
<evidence type="ECO:0000313" key="23">
    <source>
        <dbReference type="Proteomes" id="UP000286186"/>
    </source>
</evidence>
<dbReference type="PANTHER" id="PTHR10906">
    <property type="entry name" value="SECY/SEC61-ALPHA FAMILY MEMBER"/>
    <property type="match status" value="1"/>
</dbReference>
<feature type="transmembrane region" description="Helical" evidence="10">
    <location>
        <begin position="279"/>
        <end position="302"/>
    </location>
</feature>
<evidence type="ECO:0000256" key="4">
    <source>
        <dbReference type="ARBA" id="ARBA00022692"/>
    </source>
</evidence>
<dbReference type="EMBL" id="QROT01000006">
    <property type="protein sequence ID" value="RHL44638.1"/>
    <property type="molecule type" value="Genomic_DNA"/>
</dbReference>
<dbReference type="GO" id="GO:0065002">
    <property type="term" value="P:intracellular protein transmembrane transport"/>
    <property type="evidence" value="ECO:0007669"/>
    <property type="project" value="UniProtKB-UniRule"/>
</dbReference>
<dbReference type="PIRSF" id="PIRSF004557">
    <property type="entry name" value="SecY"/>
    <property type="match status" value="1"/>
</dbReference>
<dbReference type="GeneID" id="66467374"/>
<feature type="transmembrane region" description="Helical" evidence="10">
    <location>
        <begin position="156"/>
        <end position="177"/>
    </location>
</feature>
<keyword evidence="6 10" id="KW-1133">Transmembrane helix</keyword>
<evidence type="ECO:0000313" key="19">
    <source>
        <dbReference type="Proteomes" id="UP000283314"/>
    </source>
</evidence>
<keyword evidence="8 10" id="KW-0472">Membrane</keyword>
<dbReference type="EMBL" id="QSFV01000005">
    <property type="protein sequence ID" value="RHA81404.1"/>
    <property type="molecule type" value="Genomic_DNA"/>
</dbReference>
<dbReference type="RefSeq" id="WP_005362196.1">
    <property type="nucleotide sequence ID" value="NZ_CABJDQ010000006.1"/>
</dbReference>
<dbReference type="EMBL" id="QSFO01000008">
    <property type="protein sequence ID" value="RHA54024.1"/>
    <property type="molecule type" value="Genomic_DNA"/>
</dbReference>
<dbReference type="InterPro" id="IPR030659">
    <property type="entry name" value="SecY_CS"/>
</dbReference>
<evidence type="ECO:0000256" key="1">
    <source>
        <dbReference type="ARBA" id="ARBA00004141"/>
    </source>
</evidence>
<sequence>MLETLKKALKVKEIRKRLLYTFVMLIVVRLGCQIAIPFVNADMVAEVTSPFKEGGFSFLSAITGGSLENMSIFALNITPYITASIIMQLLTIAIPKLDELQKDGEEGRKKIAEITRYLTVALALIESTAMIIGFANQGIFNTDSISYGSMSSLRKWGVVLTGIIAMTAGSAVLMWIGEQITEKGVGNGISIVLTINIISGMPSDISNLFTTFVTGEGKSIGMRILSALIIIGVIVGIVVLVVILQAATRNIAVQMSQKVQGRRQVGGQQSNIPLKVNTAGVIPIIFASSLLQFPVVIASFFGKQPEWANYLTQSHWCKPSQLKYSIGFVVYLLLVLFFAYFYTSITFNPREVAKNLNDRGGFIPGIRSGKPTVEYLTKILNYIIFIGAVGLIIVAVIPILASGLTGANVGFGGTSIIIIVGVILETLQTIKSMITERSYSTVKGIF</sequence>
<keyword evidence="3 10" id="KW-0813">Transport</keyword>
<dbReference type="SUPFAM" id="SSF103491">
    <property type="entry name" value="Preprotein translocase SecY subunit"/>
    <property type="match status" value="1"/>
</dbReference>
<dbReference type="PROSITE" id="PS00755">
    <property type="entry name" value="SECY_1"/>
    <property type="match status" value="1"/>
</dbReference>
<evidence type="ECO:0000256" key="12">
    <source>
        <dbReference type="RuleBase" id="RU003484"/>
    </source>
</evidence>
<evidence type="ECO:0000256" key="6">
    <source>
        <dbReference type="ARBA" id="ARBA00022989"/>
    </source>
</evidence>
<evidence type="ECO:0000256" key="9">
    <source>
        <dbReference type="ARBA" id="ARBA00039733"/>
    </source>
</evidence>
<dbReference type="NCBIfam" id="TIGR00967">
    <property type="entry name" value="3a0501s007"/>
    <property type="match status" value="1"/>
</dbReference>
<keyword evidence="5 10" id="KW-0653">Protein transport</keyword>
<evidence type="ECO:0000256" key="5">
    <source>
        <dbReference type="ARBA" id="ARBA00022927"/>
    </source>
</evidence>
<comment type="caution">
    <text evidence="14">The sequence shown here is derived from an EMBL/GenBank/DDBJ whole genome shotgun (WGS) entry which is preliminary data.</text>
</comment>
<dbReference type="Proteomes" id="UP000286186">
    <property type="component" value="Unassembled WGS sequence"/>
</dbReference>
<comment type="similarity">
    <text evidence="2 10 13">Belongs to the SecY/SEC61-alpha family.</text>
</comment>
<feature type="transmembrane region" description="Helical" evidence="10">
    <location>
        <begin position="114"/>
        <end position="136"/>
    </location>
</feature>
<evidence type="ECO:0000256" key="10">
    <source>
        <dbReference type="HAMAP-Rule" id="MF_01465"/>
    </source>
</evidence>
<evidence type="ECO:0000256" key="7">
    <source>
        <dbReference type="ARBA" id="ARBA00023010"/>
    </source>
</evidence>
<dbReference type="Proteomes" id="UP000284779">
    <property type="component" value="Unassembled WGS sequence"/>
</dbReference>
<keyword evidence="4 10" id="KW-0812">Transmembrane</keyword>
<organism evidence="14 21">
    <name type="scientific">Eubacterium ventriosum</name>
    <dbReference type="NCBI Taxonomy" id="39496"/>
    <lineage>
        <taxon>Bacteria</taxon>
        <taxon>Bacillati</taxon>
        <taxon>Bacillota</taxon>
        <taxon>Clostridia</taxon>
        <taxon>Eubacteriales</taxon>
        <taxon>Eubacteriaceae</taxon>
        <taxon>Eubacterium</taxon>
    </lineage>
</organism>
<accession>A0A413RAN4</accession>
<dbReference type="Proteomes" id="UP000285740">
    <property type="component" value="Unassembled WGS sequence"/>
</dbReference>
<proteinExistence type="inferred from homology"/>
<evidence type="ECO:0000313" key="17">
    <source>
        <dbReference type="EMBL" id="RHF88348.1"/>
    </source>
</evidence>
<keyword evidence="10" id="KW-1003">Cell membrane</keyword>
<dbReference type="PROSITE" id="PS00756">
    <property type="entry name" value="SECY_2"/>
    <property type="match status" value="1"/>
</dbReference>
<evidence type="ECO:0000256" key="8">
    <source>
        <dbReference type="ARBA" id="ARBA00023136"/>
    </source>
</evidence>
<dbReference type="InterPro" id="IPR023201">
    <property type="entry name" value="SecY_dom_sf"/>
</dbReference>
<dbReference type="Pfam" id="PF00344">
    <property type="entry name" value="SecY"/>
    <property type="match status" value="1"/>
</dbReference>
<evidence type="ECO:0000256" key="2">
    <source>
        <dbReference type="ARBA" id="ARBA00005751"/>
    </source>
</evidence>
<evidence type="ECO:0000256" key="11">
    <source>
        <dbReference type="RuleBase" id="RU000537"/>
    </source>
</evidence>
<protein>
    <recommendedName>
        <fullName evidence="9 10">Protein translocase subunit SecY</fullName>
    </recommendedName>
</protein>
<dbReference type="Proteomes" id="UP000283314">
    <property type="component" value="Unassembled WGS sequence"/>
</dbReference>
<dbReference type="InterPro" id="IPR026593">
    <property type="entry name" value="SecY"/>
</dbReference>
<keyword evidence="7 10" id="KW-0811">Translocation</keyword>
<evidence type="ECO:0000313" key="22">
    <source>
        <dbReference type="Proteomes" id="UP000285740"/>
    </source>
</evidence>
<dbReference type="GO" id="GO:0005886">
    <property type="term" value="C:plasma membrane"/>
    <property type="evidence" value="ECO:0007669"/>
    <property type="project" value="UniProtKB-SubCell"/>
</dbReference>
<feature type="transmembrane region" description="Helical" evidence="10">
    <location>
        <begin position="322"/>
        <end position="342"/>
    </location>
</feature>
<dbReference type="FunFam" id="1.10.3370.10:FF:000001">
    <property type="entry name" value="Preprotein translocase subunit SecY"/>
    <property type="match status" value="1"/>
</dbReference>
<feature type="transmembrane region" description="Helical" evidence="10">
    <location>
        <begin position="222"/>
        <end position="247"/>
    </location>
</feature>
<comment type="subunit">
    <text evidence="10">Component of the Sec protein translocase complex. Heterotrimer consisting of SecY, SecE and SecG subunits. The heterotrimers can form oligomers, although 1 heterotrimer is thought to be able to translocate proteins. Interacts with the ribosome. Interacts with SecDF, and other proteins may be involved. Interacts with SecA.</text>
</comment>
<keyword evidence="21" id="KW-1185">Reference proteome</keyword>
<dbReference type="EMBL" id="QSFD01000003">
    <property type="protein sequence ID" value="RHA19578.1"/>
    <property type="molecule type" value="Genomic_DNA"/>
</dbReference>
<comment type="function">
    <text evidence="10 11">The central subunit of the protein translocation channel SecYEG. Consists of two halves formed by TMs 1-5 and 6-10. These two domains form a lateral gate at the front which open onto the bilayer between TMs 2 and 7, and are clamped together by SecE at the back. The channel is closed by both a pore ring composed of hydrophobic SecY resides and a short helix (helix 2A) on the extracellular side of the membrane which forms a plug. The plug probably moves laterally to allow the channel to open. The ring and the pore may move independently.</text>
</comment>
<dbReference type="EMBL" id="QRHR01000007">
    <property type="protein sequence ID" value="RHF88348.1"/>
    <property type="molecule type" value="Genomic_DNA"/>
</dbReference>
<dbReference type="GO" id="GO:0043952">
    <property type="term" value="P:protein transport by the Sec complex"/>
    <property type="evidence" value="ECO:0007669"/>
    <property type="project" value="UniProtKB-UniRule"/>
</dbReference>
<feature type="transmembrane region" description="Helical" evidence="10">
    <location>
        <begin position="379"/>
        <end position="401"/>
    </location>
</feature>
<evidence type="ECO:0000313" key="20">
    <source>
        <dbReference type="Proteomes" id="UP000284598"/>
    </source>
</evidence>
<evidence type="ECO:0000313" key="15">
    <source>
        <dbReference type="EMBL" id="RHA54024.1"/>
    </source>
</evidence>
<evidence type="ECO:0000313" key="18">
    <source>
        <dbReference type="EMBL" id="RHL44638.1"/>
    </source>
</evidence>
<gene>
    <name evidence="10" type="primary">secY</name>
    <name evidence="18" type="ORF">DW018_08965</name>
    <name evidence="17" type="ORF">DW652_08470</name>
    <name evidence="16" type="ORF">DW918_02945</name>
    <name evidence="15" type="ORF">DW929_08115</name>
    <name evidence="14" type="ORF">DW944_04360</name>
</gene>
<feature type="transmembrane region" description="Helical" evidence="10">
    <location>
        <begin position="18"/>
        <end position="39"/>
    </location>
</feature>
<evidence type="ECO:0000313" key="16">
    <source>
        <dbReference type="EMBL" id="RHA81404.1"/>
    </source>
</evidence>
<feature type="transmembrane region" description="Helical" evidence="10">
    <location>
        <begin position="72"/>
        <end position="94"/>
    </location>
</feature>
<dbReference type="Proteomes" id="UP000284598">
    <property type="component" value="Unassembled WGS sequence"/>
</dbReference>
<feature type="transmembrane region" description="Helical" evidence="10">
    <location>
        <begin position="184"/>
        <end position="202"/>
    </location>
</feature>
<evidence type="ECO:0000313" key="21">
    <source>
        <dbReference type="Proteomes" id="UP000284779"/>
    </source>
</evidence>
<comment type="subcellular location">
    <subcellularLocation>
        <location evidence="10">Cell membrane</location>
        <topology evidence="10">Multi-pass membrane protein</topology>
    </subcellularLocation>
    <subcellularLocation>
        <location evidence="1 12">Membrane</location>
        <topology evidence="1 12">Multi-pass membrane protein</topology>
    </subcellularLocation>
</comment>
<name>A0A413RAN4_9FIRM</name>
<evidence type="ECO:0000313" key="14">
    <source>
        <dbReference type="EMBL" id="RHA19578.1"/>
    </source>
</evidence>
<dbReference type="PRINTS" id="PR00303">
    <property type="entry name" value="SECYTRNLCASE"/>
</dbReference>
<reference evidence="19 20" key="1">
    <citation type="submission" date="2018-08" db="EMBL/GenBank/DDBJ databases">
        <title>A genome reference for cultivated species of the human gut microbiota.</title>
        <authorList>
            <person name="Zou Y."/>
            <person name="Xue W."/>
            <person name="Luo G."/>
        </authorList>
    </citation>
    <scope>NUCLEOTIDE SEQUENCE [LARGE SCALE GENOMIC DNA]</scope>
    <source>
        <strain evidence="18 19">AF37-4</strain>
        <strain evidence="17 23">AM23-22</strain>
        <strain evidence="16 22">AM42-30</strain>
        <strain evidence="15 20">AM43-2</strain>
        <strain evidence="14 21">AM44-11BH</strain>
    </source>
</reference>
<evidence type="ECO:0000256" key="3">
    <source>
        <dbReference type="ARBA" id="ARBA00022448"/>
    </source>
</evidence>
<dbReference type="Gene3D" id="1.10.3370.10">
    <property type="entry name" value="SecY subunit domain"/>
    <property type="match status" value="1"/>
</dbReference>
<dbReference type="GO" id="GO:0006605">
    <property type="term" value="P:protein targeting"/>
    <property type="evidence" value="ECO:0007669"/>
    <property type="project" value="UniProtKB-UniRule"/>
</dbReference>
<dbReference type="InterPro" id="IPR002208">
    <property type="entry name" value="SecY/SEC61-alpha"/>
</dbReference>
<dbReference type="AlphaFoldDB" id="A0A413RAN4"/>
<evidence type="ECO:0000256" key="13">
    <source>
        <dbReference type="RuleBase" id="RU004349"/>
    </source>
</evidence>
<dbReference type="HAMAP" id="MF_01465">
    <property type="entry name" value="SecY"/>
    <property type="match status" value="1"/>
</dbReference>